<feature type="transmembrane region" description="Helical" evidence="10">
    <location>
        <begin position="233"/>
        <end position="254"/>
    </location>
</feature>
<dbReference type="InterPro" id="IPR000515">
    <property type="entry name" value="MetI-like"/>
</dbReference>
<dbReference type="PANTHER" id="PTHR30151:SF7">
    <property type="entry name" value="NITRATE IMPORT PERMEASE PROTEIN NRTB"/>
    <property type="match status" value="1"/>
</dbReference>
<dbReference type="CDD" id="cd06261">
    <property type="entry name" value="TM_PBP2"/>
    <property type="match status" value="1"/>
</dbReference>
<dbReference type="Proteomes" id="UP000534783">
    <property type="component" value="Unassembled WGS sequence"/>
</dbReference>
<keyword evidence="6 10" id="KW-0812">Transmembrane</keyword>
<evidence type="ECO:0000256" key="7">
    <source>
        <dbReference type="ARBA" id="ARBA00022989"/>
    </source>
</evidence>
<evidence type="ECO:0000259" key="11">
    <source>
        <dbReference type="PROSITE" id="PS50928"/>
    </source>
</evidence>
<dbReference type="PANTHER" id="PTHR30151">
    <property type="entry name" value="ALKANE SULFONATE ABC TRANSPORTER-RELATED, MEMBRANE SUBUNIT"/>
    <property type="match status" value="1"/>
</dbReference>
<dbReference type="EMBL" id="VTOW01000001">
    <property type="protein sequence ID" value="NKE69709.1"/>
    <property type="molecule type" value="Genomic_DNA"/>
</dbReference>
<evidence type="ECO:0000256" key="10">
    <source>
        <dbReference type="RuleBase" id="RU363032"/>
    </source>
</evidence>
<dbReference type="FunFam" id="1.10.3720.10:FF:000003">
    <property type="entry name" value="Aliphatic sulfonate ABC transporter permease"/>
    <property type="match status" value="1"/>
</dbReference>
<feature type="transmembrane region" description="Helical" evidence="10">
    <location>
        <begin position="266"/>
        <end position="287"/>
    </location>
</feature>
<accession>A0A7X6DMA7</accession>
<keyword evidence="7 10" id="KW-1133">Transmembrane helix</keyword>
<keyword evidence="9 10" id="KW-0472">Membrane</keyword>
<name>A0A7X6DMA7_9BACT</name>
<comment type="caution">
    <text evidence="12">The sequence shown here is derived from an EMBL/GenBank/DDBJ whole genome shotgun (WGS) entry which is preliminary data.</text>
</comment>
<evidence type="ECO:0000256" key="1">
    <source>
        <dbReference type="ARBA" id="ARBA00004533"/>
    </source>
</evidence>
<reference evidence="12 13" key="1">
    <citation type="journal article" date="2020" name="Nature">
        <title>Bacterial chemolithoautotrophy via manganese oxidation.</title>
        <authorList>
            <person name="Yu H."/>
            <person name="Leadbetter J.R."/>
        </authorList>
    </citation>
    <scope>NUCLEOTIDE SEQUENCE [LARGE SCALE GENOMIC DNA]</scope>
    <source>
        <strain evidence="12 13">Mn-1</strain>
    </source>
</reference>
<dbReference type="PROSITE" id="PS50928">
    <property type="entry name" value="ABC_TM1"/>
    <property type="match status" value="1"/>
</dbReference>
<dbReference type="GO" id="GO:0015112">
    <property type="term" value="F:nitrate transmembrane transporter activity"/>
    <property type="evidence" value="ECO:0007669"/>
    <property type="project" value="InterPro"/>
</dbReference>
<evidence type="ECO:0000256" key="2">
    <source>
        <dbReference type="ARBA" id="ARBA00004651"/>
    </source>
</evidence>
<feature type="transmembrane region" description="Helical" evidence="10">
    <location>
        <begin position="145"/>
        <end position="162"/>
    </location>
</feature>
<dbReference type="Gene3D" id="1.10.3720.10">
    <property type="entry name" value="MetI-like"/>
    <property type="match status" value="1"/>
</dbReference>
<evidence type="ECO:0000256" key="5">
    <source>
        <dbReference type="ARBA" id="ARBA00022519"/>
    </source>
</evidence>
<dbReference type="AlphaFoldDB" id="A0A7X6DMA7"/>
<dbReference type="GO" id="GO:0005886">
    <property type="term" value="C:plasma membrane"/>
    <property type="evidence" value="ECO:0007669"/>
    <property type="project" value="UniProtKB-SubCell"/>
</dbReference>
<dbReference type="InterPro" id="IPR035906">
    <property type="entry name" value="MetI-like_sf"/>
</dbReference>
<feature type="domain" description="ABC transmembrane type-1" evidence="11">
    <location>
        <begin position="104"/>
        <end position="284"/>
    </location>
</feature>
<evidence type="ECO:0000256" key="6">
    <source>
        <dbReference type="ARBA" id="ARBA00022692"/>
    </source>
</evidence>
<dbReference type="Pfam" id="PF00528">
    <property type="entry name" value="BPD_transp_1"/>
    <property type="match status" value="1"/>
</dbReference>
<evidence type="ECO:0000256" key="4">
    <source>
        <dbReference type="ARBA" id="ARBA00022475"/>
    </source>
</evidence>
<dbReference type="GO" id="GO:0042918">
    <property type="term" value="P:alkanesulfonate transmembrane transport"/>
    <property type="evidence" value="ECO:0007669"/>
    <property type="project" value="UniProtKB-ARBA"/>
</dbReference>
<keyword evidence="8" id="KW-0406">Ion transport</keyword>
<dbReference type="SUPFAM" id="SSF161098">
    <property type="entry name" value="MetI-like"/>
    <property type="match status" value="1"/>
</dbReference>
<comment type="subcellular location">
    <subcellularLocation>
        <location evidence="1">Cell inner membrane</location>
    </subcellularLocation>
    <subcellularLocation>
        <location evidence="2 10">Cell membrane</location>
        <topology evidence="2 10">Multi-pass membrane protein</topology>
    </subcellularLocation>
</comment>
<protein>
    <submittedName>
        <fullName evidence="12">Nitrate ABC transporter permease</fullName>
    </submittedName>
</protein>
<feature type="transmembrane region" description="Helical" evidence="10">
    <location>
        <begin position="47"/>
        <end position="64"/>
    </location>
</feature>
<gene>
    <name evidence="12" type="primary">ntrB</name>
    <name evidence="12" type="ORF">MNODULE_02970</name>
</gene>
<dbReference type="InterPro" id="IPR005889">
    <property type="entry name" value="NtrB"/>
</dbReference>
<keyword evidence="3 10" id="KW-0813">Transport</keyword>
<organism evidence="12 13">
    <name type="scientific">Candidatus Manganitrophus noduliformans</name>
    <dbReference type="NCBI Taxonomy" id="2606439"/>
    <lineage>
        <taxon>Bacteria</taxon>
        <taxon>Pseudomonadati</taxon>
        <taxon>Nitrospirota</taxon>
        <taxon>Nitrospiria</taxon>
        <taxon>Candidatus Troglogloeales</taxon>
        <taxon>Candidatus Manganitrophaceae</taxon>
        <taxon>Candidatus Manganitrophus</taxon>
    </lineage>
</organism>
<evidence type="ECO:0000256" key="8">
    <source>
        <dbReference type="ARBA" id="ARBA00023065"/>
    </source>
</evidence>
<evidence type="ECO:0000313" key="12">
    <source>
        <dbReference type="EMBL" id="NKE69709.1"/>
    </source>
</evidence>
<dbReference type="NCBIfam" id="TIGR01183">
    <property type="entry name" value="ntrB"/>
    <property type="match status" value="1"/>
</dbReference>
<proteinExistence type="inferred from homology"/>
<evidence type="ECO:0000256" key="9">
    <source>
        <dbReference type="ARBA" id="ARBA00023136"/>
    </source>
</evidence>
<keyword evidence="5" id="KW-0997">Cell inner membrane</keyword>
<dbReference type="GO" id="GO:0006811">
    <property type="term" value="P:monoatomic ion transport"/>
    <property type="evidence" value="ECO:0007669"/>
    <property type="project" value="UniProtKB-KW"/>
</dbReference>
<sequence length="296" mass="32901">MRMEKVEMEVVFQATEEAIRGAEEKPAPGPEITARKRRFRFPRLDRLILPLLVFAIVFGIWEAISRTVAPMLPGPIKTFTHSWDLIRDPFFDRGPNDMGLGWQLLYSLGRVAVGFGLAAAVGIPVGFLVGAVPAFHRAVNPLIQILRPVSPLAWLPIGLATFKAANPAAFFVIFITAIWPIVLNTAFGVQKIPADYISVARILKLSPWRRFTKILLPATLPYTFTGLKISVGIAWLVIVAAEMLTGGIGIGFFVWDEWNNLSLEHIILAIFVIGIVGLILDNAMGWLGRRFDYEVR</sequence>
<keyword evidence="4" id="KW-1003">Cell membrane</keyword>
<feature type="transmembrane region" description="Helical" evidence="10">
    <location>
        <begin position="111"/>
        <end position="133"/>
    </location>
</feature>
<evidence type="ECO:0000256" key="3">
    <source>
        <dbReference type="ARBA" id="ARBA00022448"/>
    </source>
</evidence>
<feature type="transmembrane region" description="Helical" evidence="10">
    <location>
        <begin position="168"/>
        <end position="189"/>
    </location>
</feature>
<comment type="similarity">
    <text evidence="10">Belongs to the binding-protein-dependent transport system permease family.</text>
</comment>
<keyword evidence="13" id="KW-1185">Reference proteome</keyword>
<evidence type="ECO:0000313" key="13">
    <source>
        <dbReference type="Proteomes" id="UP000534783"/>
    </source>
</evidence>